<evidence type="ECO:0000313" key="3">
    <source>
        <dbReference type="Proteomes" id="UP001597283"/>
    </source>
</evidence>
<organism evidence="2 3">
    <name type="scientific">Sphingomonas floccifaciens</name>
    <dbReference type="NCBI Taxonomy" id="1844115"/>
    <lineage>
        <taxon>Bacteria</taxon>
        <taxon>Pseudomonadati</taxon>
        <taxon>Pseudomonadota</taxon>
        <taxon>Alphaproteobacteria</taxon>
        <taxon>Sphingomonadales</taxon>
        <taxon>Sphingomonadaceae</taxon>
        <taxon>Sphingomonas</taxon>
    </lineage>
</organism>
<feature type="chain" id="PRO_5045104226" evidence="1">
    <location>
        <begin position="21"/>
        <end position="145"/>
    </location>
</feature>
<keyword evidence="1" id="KW-0732">Signal</keyword>
<evidence type="ECO:0000256" key="1">
    <source>
        <dbReference type="SAM" id="SignalP"/>
    </source>
</evidence>
<accession>A0ABW4N7J4</accession>
<reference evidence="3" key="1">
    <citation type="journal article" date="2019" name="Int. J. Syst. Evol. Microbiol.">
        <title>The Global Catalogue of Microorganisms (GCM) 10K type strain sequencing project: providing services to taxonomists for standard genome sequencing and annotation.</title>
        <authorList>
            <consortium name="The Broad Institute Genomics Platform"/>
            <consortium name="The Broad Institute Genome Sequencing Center for Infectious Disease"/>
            <person name="Wu L."/>
            <person name="Ma J."/>
        </authorList>
    </citation>
    <scope>NUCLEOTIDE SEQUENCE [LARGE SCALE GENOMIC DNA]</scope>
    <source>
        <strain evidence="3">Q85</strain>
    </source>
</reference>
<keyword evidence="3" id="KW-1185">Reference proteome</keyword>
<feature type="signal peptide" evidence="1">
    <location>
        <begin position="1"/>
        <end position="20"/>
    </location>
</feature>
<gene>
    <name evidence="2" type="ORF">ACFSC3_00825</name>
</gene>
<evidence type="ECO:0000313" key="2">
    <source>
        <dbReference type="EMBL" id="MFD1786105.1"/>
    </source>
</evidence>
<proteinExistence type="predicted"/>
<sequence length="145" mass="15190">MRLFTPAALALCVVAAPAAAQSRAEVDAARRLNDPVVQEGIAGAVSALAGIVLDTRVGPLARYTDPRDGIRPNDTLRDVERRRDPHFEARLHDDARRAVAGAGMVAGDALAMSGELARTASRLQAAIAPLSGLLASAASDYDDDY</sequence>
<protein>
    <submittedName>
        <fullName evidence="2">Uncharacterized protein</fullName>
    </submittedName>
</protein>
<name>A0ABW4N7J4_9SPHN</name>
<dbReference type="Proteomes" id="UP001597283">
    <property type="component" value="Unassembled WGS sequence"/>
</dbReference>
<dbReference type="EMBL" id="JBHUFC010000001">
    <property type="protein sequence ID" value="MFD1786105.1"/>
    <property type="molecule type" value="Genomic_DNA"/>
</dbReference>
<comment type="caution">
    <text evidence="2">The sequence shown here is derived from an EMBL/GenBank/DDBJ whole genome shotgun (WGS) entry which is preliminary data.</text>
</comment>
<dbReference type="RefSeq" id="WP_380937768.1">
    <property type="nucleotide sequence ID" value="NZ_JBHUFC010000001.1"/>
</dbReference>